<dbReference type="InterPro" id="IPR052350">
    <property type="entry name" value="Metallo-dep_Lactonases"/>
</dbReference>
<keyword evidence="4" id="KW-1185">Reference proteome</keyword>
<sequence>MKLDAHQHFWKYDPAKQTWIDSSMGAIKHTFLPENLYPELDSNEIDGSVVVQAEESFRETAWLLDLTSEEKKIKAVVGWADLSRDDLEKDLDAFSSNSKLKGYREVLQSKKPEYFLKPEFIRGLAKIGKRGYTYDLLVYSSQLEAAFQLIKKSPEQAIVIDHLAKPQIKLGIWREWKKEMSLFAEREYIYCKLSGMVTEADWKNWTASDFKPYLETALELFGPKRLMFGSDWPVCLLAGSYSQVAEVISEFIAPLSPSEKAQIMGGTAMEFYGIKP</sequence>
<proteinExistence type="inferred from homology"/>
<accession>A0ABV8AVH0</accession>
<evidence type="ECO:0000313" key="3">
    <source>
        <dbReference type="EMBL" id="MFC3880784.1"/>
    </source>
</evidence>
<protein>
    <submittedName>
        <fullName evidence="3">Amidohydrolase family protein</fullName>
    </submittedName>
</protein>
<dbReference type="InterPro" id="IPR006680">
    <property type="entry name" value="Amidohydro-rel"/>
</dbReference>
<dbReference type="Proteomes" id="UP001595805">
    <property type="component" value="Unassembled WGS sequence"/>
</dbReference>
<dbReference type="PANTHER" id="PTHR43569:SF2">
    <property type="entry name" value="AMIDOHYDROLASE-RELATED DOMAIN-CONTAINING PROTEIN"/>
    <property type="match status" value="1"/>
</dbReference>
<evidence type="ECO:0000259" key="2">
    <source>
        <dbReference type="Pfam" id="PF04909"/>
    </source>
</evidence>
<name>A0ABV8AVH0_9BACT</name>
<evidence type="ECO:0000313" key="4">
    <source>
        <dbReference type="Proteomes" id="UP001595805"/>
    </source>
</evidence>
<dbReference type="SUPFAM" id="SSF51556">
    <property type="entry name" value="Metallo-dependent hydrolases"/>
    <property type="match status" value="1"/>
</dbReference>
<dbReference type="PANTHER" id="PTHR43569">
    <property type="entry name" value="AMIDOHYDROLASE"/>
    <property type="match status" value="1"/>
</dbReference>
<dbReference type="InterPro" id="IPR032466">
    <property type="entry name" value="Metal_Hydrolase"/>
</dbReference>
<dbReference type="RefSeq" id="WP_377906135.1">
    <property type="nucleotide sequence ID" value="NZ_JBHRZS010000007.1"/>
</dbReference>
<feature type="domain" description="Amidohydrolase-related" evidence="2">
    <location>
        <begin position="4"/>
        <end position="274"/>
    </location>
</feature>
<dbReference type="EMBL" id="JBHRZS010000007">
    <property type="protein sequence ID" value="MFC3880784.1"/>
    <property type="molecule type" value="Genomic_DNA"/>
</dbReference>
<comment type="similarity">
    <text evidence="1">Belongs to the metallo-dependent hydrolases superfamily.</text>
</comment>
<comment type="caution">
    <text evidence="3">The sequence shown here is derived from an EMBL/GenBank/DDBJ whole genome shotgun (WGS) entry which is preliminary data.</text>
</comment>
<organism evidence="3 4">
    <name type="scientific">Algoriphagus namhaensis</name>
    <dbReference type="NCBI Taxonomy" id="915353"/>
    <lineage>
        <taxon>Bacteria</taxon>
        <taxon>Pseudomonadati</taxon>
        <taxon>Bacteroidota</taxon>
        <taxon>Cytophagia</taxon>
        <taxon>Cytophagales</taxon>
        <taxon>Cyclobacteriaceae</taxon>
        <taxon>Algoriphagus</taxon>
    </lineage>
</organism>
<evidence type="ECO:0000256" key="1">
    <source>
        <dbReference type="ARBA" id="ARBA00038310"/>
    </source>
</evidence>
<gene>
    <name evidence="3" type="ORF">ACFOSV_11370</name>
</gene>
<reference evidence="4" key="1">
    <citation type="journal article" date="2019" name="Int. J. Syst. Evol. Microbiol.">
        <title>The Global Catalogue of Microorganisms (GCM) 10K type strain sequencing project: providing services to taxonomists for standard genome sequencing and annotation.</title>
        <authorList>
            <consortium name="The Broad Institute Genomics Platform"/>
            <consortium name="The Broad Institute Genome Sequencing Center for Infectious Disease"/>
            <person name="Wu L."/>
            <person name="Ma J."/>
        </authorList>
    </citation>
    <scope>NUCLEOTIDE SEQUENCE [LARGE SCALE GENOMIC DNA]</scope>
    <source>
        <strain evidence="4">CCUG 60523</strain>
    </source>
</reference>
<dbReference type="Pfam" id="PF04909">
    <property type="entry name" value="Amidohydro_2"/>
    <property type="match status" value="1"/>
</dbReference>
<dbReference type="Gene3D" id="3.20.20.140">
    <property type="entry name" value="Metal-dependent hydrolases"/>
    <property type="match status" value="1"/>
</dbReference>